<keyword evidence="2" id="KW-1185">Reference proteome</keyword>
<dbReference type="PANTHER" id="PTHR37265:SF8">
    <property type="match status" value="1"/>
</dbReference>
<dbReference type="EMBL" id="CM018046">
    <property type="protein sequence ID" value="KAA8525160.1"/>
    <property type="molecule type" value="Genomic_DNA"/>
</dbReference>
<dbReference type="Proteomes" id="UP000325577">
    <property type="component" value="Linkage Group LG3"/>
</dbReference>
<dbReference type="AlphaFoldDB" id="A0A5J5A3Z7"/>
<gene>
    <name evidence="1" type="ORF">F0562_006976</name>
</gene>
<name>A0A5J5A3Z7_9ASTE</name>
<evidence type="ECO:0000313" key="1">
    <source>
        <dbReference type="EMBL" id="KAA8525160.1"/>
    </source>
</evidence>
<proteinExistence type="predicted"/>
<reference evidence="1 2" key="1">
    <citation type="submission" date="2019-09" db="EMBL/GenBank/DDBJ databases">
        <title>A chromosome-level genome assembly of the Chinese tupelo Nyssa sinensis.</title>
        <authorList>
            <person name="Yang X."/>
            <person name="Kang M."/>
            <person name="Yang Y."/>
            <person name="Xiong H."/>
            <person name="Wang M."/>
            <person name="Zhang Z."/>
            <person name="Wang Z."/>
            <person name="Wu H."/>
            <person name="Ma T."/>
            <person name="Liu J."/>
            <person name="Xi Z."/>
        </authorList>
    </citation>
    <scope>NUCLEOTIDE SEQUENCE [LARGE SCALE GENOMIC DNA]</scope>
    <source>
        <strain evidence="1">J267</strain>
        <tissue evidence="1">Leaf</tissue>
    </source>
</reference>
<protein>
    <submittedName>
        <fullName evidence="1">Uncharacterized protein</fullName>
    </submittedName>
</protein>
<sequence length="222" mass="23440">MEDSGKTPESDDTGDFAGVLREFLAISDDDCGDDFSPKVPIKEELVEKVMQELWKEINCCYSYTNPPSSPASFPASSSSVFVVGGDNENCGPSFSDSSLTVMAGIEMGGANAKGGGVSCFLGPTDDSAGGNMGFPSPAGDGSSVVEQGGCCDGGGGEIMGEKMDGCDGGDFDDEWLTRVLSCGPQELDKLPLRSFDNLTIVDDTFFMFEVILIHSSFVFRLY</sequence>
<dbReference type="PANTHER" id="PTHR37265">
    <property type="entry name" value="OS01G0195300 PROTEIN"/>
    <property type="match status" value="1"/>
</dbReference>
<accession>A0A5J5A3Z7</accession>
<dbReference type="OrthoDB" id="1660894at2759"/>
<evidence type="ECO:0000313" key="2">
    <source>
        <dbReference type="Proteomes" id="UP000325577"/>
    </source>
</evidence>
<organism evidence="1 2">
    <name type="scientific">Nyssa sinensis</name>
    <dbReference type="NCBI Taxonomy" id="561372"/>
    <lineage>
        <taxon>Eukaryota</taxon>
        <taxon>Viridiplantae</taxon>
        <taxon>Streptophyta</taxon>
        <taxon>Embryophyta</taxon>
        <taxon>Tracheophyta</taxon>
        <taxon>Spermatophyta</taxon>
        <taxon>Magnoliopsida</taxon>
        <taxon>eudicotyledons</taxon>
        <taxon>Gunneridae</taxon>
        <taxon>Pentapetalae</taxon>
        <taxon>asterids</taxon>
        <taxon>Cornales</taxon>
        <taxon>Nyssaceae</taxon>
        <taxon>Nyssa</taxon>
    </lineage>
</organism>